<dbReference type="SUPFAM" id="SSF55729">
    <property type="entry name" value="Acyl-CoA N-acyltransferases (Nat)"/>
    <property type="match status" value="1"/>
</dbReference>
<sequence>MPTIRFLTPADYPDMCDILDKHTSGPGAYANDRTAAPSADFNWHAKWYIDTLFEAAMTNFFGYFDDEGRLAAFVCFIRWVNDTDISINIKVEDPTIDLPRAEGARWSDVTIDLINWGVGYFYSEGVTTFWTLMMSGQEAASFAAHENCILNQYGKEKVLSLPAGELPPEQYRRVQWMPIFQDSEIYKYTDPLPLSEYLKVENDPTGLAG</sequence>
<dbReference type="EMBL" id="VSTH01000051">
    <property type="protein sequence ID" value="TYO65535.1"/>
    <property type="molecule type" value="Genomic_DNA"/>
</dbReference>
<comment type="caution">
    <text evidence="1">The sequence shown here is derived from an EMBL/GenBank/DDBJ whole genome shotgun (WGS) entry which is preliminary data.</text>
</comment>
<reference evidence="1 2" key="1">
    <citation type="submission" date="2019-08" db="EMBL/GenBank/DDBJ databases">
        <title>Bradyrhizobium hipponensis sp. nov., a rhizobium isolated from a Lupinus angustifolius root nodule in Tunisia.</title>
        <authorList>
            <person name="Off K."/>
            <person name="Rejili M."/>
            <person name="Mars M."/>
            <person name="Brachmann A."/>
            <person name="Marin M."/>
        </authorList>
    </citation>
    <scope>NUCLEOTIDE SEQUENCE [LARGE SCALE GENOMIC DNA]</scope>
    <source>
        <strain evidence="2">aSej3</strain>
    </source>
</reference>
<organism evidence="1 2">
    <name type="scientific">Bradyrhizobium hipponense</name>
    <dbReference type="NCBI Taxonomy" id="2605638"/>
    <lineage>
        <taxon>Bacteria</taxon>
        <taxon>Pseudomonadati</taxon>
        <taxon>Pseudomonadota</taxon>
        <taxon>Alphaproteobacteria</taxon>
        <taxon>Hyphomicrobiales</taxon>
        <taxon>Nitrobacteraceae</taxon>
        <taxon>Bradyrhizobium</taxon>
    </lineage>
</organism>
<protein>
    <submittedName>
        <fullName evidence="1">Uncharacterized protein</fullName>
    </submittedName>
</protein>
<evidence type="ECO:0000313" key="1">
    <source>
        <dbReference type="EMBL" id="TYO65535.1"/>
    </source>
</evidence>
<accession>A0A5S4YQ84</accession>
<dbReference type="Proteomes" id="UP000324797">
    <property type="component" value="Unassembled WGS sequence"/>
</dbReference>
<keyword evidence="2" id="KW-1185">Reference proteome</keyword>
<proteinExistence type="predicted"/>
<dbReference type="AlphaFoldDB" id="A0A5S4YQ84"/>
<dbReference type="InterPro" id="IPR016181">
    <property type="entry name" value="Acyl_CoA_acyltransferase"/>
</dbReference>
<dbReference type="RefSeq" id="WP_148740469.1">
    <property type="nucleotide sequence ID" value="NZ_VSTH01000051.1"/>
</dbReference>
<evidence type="ECO:0000313" key="2">
    <source>
        <dbReference type="Proteomes" id="UP000324797"/>
    </source>
</evidence>
<name>A0A5S4YQ84_9BRAD</name>
<gene>
    <name evidence="1" type="ORF">FXV83_16520</name>
</gene>